<feature type="transmembrane region" description="Helical" evidence="7">
    <location>
        <begin position="203"/>
        <end position="221"/>
    </location>
</feature>
<keyword evidence="3" id="KW-1003">Cell membrane</keyword>
<feature type="transmembrane region" description="Helical" evidence="7">
    <location>
        <begin position="82"/>
        <end position="106"/>
    </location>
</feature>
<dbReference type="PANTHER" id="PTHR42718:SF48">
    <property type="entry name" value="CONSERVED TWO-DOMAIN MEMBRANE PROTEIN-RELATED"/>
    <property type="match status" value="1"/>
</dbReference>
<dbReference type="STRING" id="360411.AC812_09170"/>
<gene>
    <name evidence="9" type="ORF">AC812_09170</name>
</gene>
<dbReference type="GO" id="GO:0022857">
    <property type="term" value="F:transmembrane transporter activity"/>
    <property type="evidence" value="ECO:0007669"/>
    <property type="project" value="InterPro"/>
</dbReference>
<dbReference type="InterPro" id="IPR020846">
    <property type="entry name" value="MFS_dom"/>
</dbReference>
<evidence type="ECO:0000313" key="10">
    <source>
        <dbReference type="Proteomes" id="UP000050514"/>
    </source>
</evidence>
<dbReference type="Gene3D" id="1.20.1720.10">
    <property type="entry name" value="Multidrug resistance protein D"/>
    <property type="match status" value="1"/>
</dbReference>
<dbReference type="NCBIfam" id="TIGR00711">
    <property type="entry name" value="efflux_EmrB"/>
    <property type="match status" value="1"/>
</dbReference>
<keyword evidence="10" id="KW-1185">Reference proteome</keyword>
<dbReference type="InterPro" id="IPR036259">
    <property type="entry name" value="MFS_trans_sf"/>
</dbReference>
<evidence type="ECO:0000256" key="2">
    <source>
        <dbReference type="ARBA" id="ARBA00022448"/>
    </source>
</evidence>
<dbReference type="PRINTS" id="PR01036">
    <property type="entry name" value="TCRTETB"/>
</dbReference>
<feature type="domain" description="Major facilitator superfamily (MFS) profile" evidence="8">
    <location>
        <begin position="17"/>
        <end position="474"/>
    </location>
</feature>
<dbReference type="EMBL" id="LGHJ01000014">
    <property type="protein sequence ID" value="KPL75430.1"/>
    <property type="molecule type" value="Genomic_DNA"/>
</dbReference>
<dbReference type="Proteomes" id="UP000050514">
    <property type="component" value="Unassembled WGS sequence"/>
</dbReference>
<feature type="transmembrane region" description="Helical" evidence="7">
    <location>
        <begin position="273"/>
        <end position="295"/>
    </location>
</feature>
<dbReference type="InterPro" id="IPR011701">
    <property type="entry name" value="MFS"/>
</dbReference>
<keyword evidence="4 7" id="KW-0812">Transmembrane</keyword>
<feature type="transmembrane region" description="Helical" evidence="7">
    <location>
        <begin position="301"/>
        <end position="323"/>
    </location>
</feature>
<evidence type="ECO:0000256" key="7">
    <source>
        <dbReference type="SAM" id="Phobius"/>
    </source>
</evidence>
<comment type="caution">
    <text evidence="9">The sequence shown here is derived from an EMBL/GenBank/DDBJ whole genome shotgun (WGS) entry which is preliminary data.</text>
</comment>
<feature type="transmembrane region" description="Helical" evidence="7">
    <location>
        <begin position="233"/>
        <end position="252"/>
    </location>
</feature>
<dbReference type="Pfam" id="PF07690">
    <property type="entry name" value="MFS_1"/>
    <property type="match status" value="1"/>
</dbReference>
<reference evidence="9 10" key="1">
    <citation type="submission" date="2015-07" db="EMBL/GenBank/DDBJ databases">
        <title>Draft genome of Bellilinea caldifistulae DSM 17877.</title>
        <authorList>
            <person name="Hemp J."/>
            <person name="Ward L.M."/>
            <person name="Pace L.A."/>
            <person name="Fischer W.W."/>
        </authorList>
    </citation>
    <scope>NUCLEOTIDE SEQUENCE [LARGE SCALE GENOMIC DNA]</scope>
    <source>
        <strain evidence="9 10">GOMI-1</strain>
    </source>
</reference>
<dbReference type="CDD" id="cd17321">
    <property type="entry name" value="MFS_MMR_MDR_like"/>
    <property type="match status" value="1"/>
</dbReference>
<evidence type="ECO:0000256" key="3">
    <source>
        <dbReference type="ARBA" id="ARBA00022475"/>
    </source>
</evidence>
<evidence type="ECO:0000256" key="5">
    <source>
        <dbReference type="ARBA" id="ARBA00022989"/>
    </source>
</evidence>
<keyword evidence="6 7" id="KW-0472">Membrane</keyword>
<protein>
    <submittedName>
        <fullName evidence="9">Multidrug MFS transporter</fullName>
    </submittedName>
</protein>
<evidence type="ECO:0000259" key="8">
    <source>
        <dbReference type="PROSITE" id="PS50850"/>
    </source>
</evidence>
<dbReference type="AlphaFoldDB" id="A0A0P6XS86"/>
<feature type="transmembrane region" description="Helical" evidence="7">
    <location>
        <begin position="452"/>
        <end position="472"/>
    </location>
</feature>
<dbReference type="GO" id="GO:0005886">
    <property type="term" value="C:plasma membrane"/>
    <property type="evidence" value="ECO:0007669"/>
    <property type="project" value="UniProtKB-SubCell"/>
</dbReference>
<feature type="transmembrane region" description="Helical" evidence="7">
    <location>
        <begin position="169"/>
        <end position="191"/>
    </location>
</feature>
<feature type="transmembrane region" description="Helical" evidence="7">
    <location>
        <begin position="112"/>
        <end position="130"/>
    </location>
</feature>
<dbReference type="SUPFAM" id="SSF103473">
    <property type="entry name" value="MFS general substrate transporter"/>
    <property type="match status" value="1"/>
</dbReference>
<keyword evidence="2" id="KW-0813">Transport</keyword>
<name>A0A0P6XS86_9CHLR</name>
<evidence type="ECO:0000256" key="4">
    <source>
        <dbReference type="ARBA" id="ARBA00022692"/>
    </source>
</evidence>
<keyword evidence="5 7" id="KW-1133">Transmembrane helix</keyword>
<proteinExistence type="predicted"/>
<feature type="transmembrane region" description="Helical" evidence="7">
    <location>
        <begin position="142"/>
        <end position="163"/>
    </location>
</feature>
<feature type="transmembrane region" description="Helical" evidence="7">
    <location>
        <begin position="12"/>
        <end position="30"/>
    </location>
</feature>
<evidence type="ECO:0000256" key="1">
    <source>
        <dbReference type="ARBA" id="ARBA00004651"/>
    </source>
</evidence>
<dbReference type="Gene3D" id="1.20.1250.20">
    <property type="entry name" value="MFS general substrate transporter like domains"/>
    <property type="match status" value="1"/>
</dbReference>
<dbReference type="PROSITE" id="PS50850">
    <property type="entry name" value="MFS"/>
    <property type="match status" value="1"/>
</dbReference>
<evidence type="ECO:0000256" key="6">
    <source>
        <dbReference type="ARBA" id="ARBA00023136"/>
    </source>
</evidence>
<feature type="transmembrane region" description="Helical" evidence="7">
    <location>
        <begin position="50"/>
        <end position="70"/>
    </location>
</feature>
<organism evidence="9 10">
    <name type="scientific">Bellilinea caldifistulae</name>
    <dbReference type="NCBI Taxonomy" id="360411"/>
    <lineage>
        <taxon>Bacteria</taxon>
        <taxon>Bacillati</taxon>
        <taxon>Chloroflexota</taxon>
        <taxon>Anaerolineae</taxon>
        <taxon>Anaerolineales</taxon>
        <taxon>Anaerolineaceae</taxon>
        <taxon>Bellilinea</taxon>
    </lineage>
</organism>
<dbReference type="RefSeq" id="WP_201797694.1">
    <property type="nucleotide sequence ID" value="NZ_DF967971.1"/>
</dbReference>
<dbReference type="PANTHER" id="PTHR42718">
    <property type="entry name" value="MAJOR FACILITATOR SUPERFAMILY MULTIDRUG TRANSPORTER MFSC"/>
    <property type="match status" value="1"/>
</dbReference>
<comment type="subcellular location">
    <subcellularLocation>
        <location evidence="1">Cell membrane</location>
        <topology evidence="1">Multi-pass membrane protein</topology>
    </subcellularLocation>
</comment>
<sequence>MQINPASPTNSSARWLALAGVGMGVLMATLDSSIVNISLPAFVEIFEASFATVQWVILAYILVITSLLMGAARLGDMLNKKYLYLTGLALFTVGSVLCALSNQIYWLIVCRAIQGLGAVFTQALGIAIITQIFPASQRGRALGIMGSIVSIGIAIGPPLGGLILSVASWHWIFLVNVPIGMAALLIVYRFIPNLPPARPDQRFDRWGGLLLFLTLGLYALGMTSGQQSGFGQPLVTFSLGAAGLGLVAFVWLESRISQPMVDLHLFGNLLFSMNLLMAFLVFIVMAGMFILPFYLQLVLNLSSSMIGLLMMVHPIGMGVVAPLAGYLSDRFGSRVISLIGLISIAAGCLALSTVKEGMTPLQFLPRTLLFGIGMGLFQAPNNSAVMSTVPPDRLGIGSGLLVLSRTLGQTTGLPLMGTLFSASVLAAGGLPSGTDITTAGAEALVGGLQRTYHIAAAFILASTLIAVLAIWVDQRRKKLHTLTKPLARLD</sequence>
<dbReference type="InterPro" id="IPR004638">
    <property type="entry name" value="EmrB-like"/>
</dbReference>
<accession>A0A0P6XS86</accession>
<feature type="transmembrane region" description="Helical" evidence="7">
    <location>
        <begin position="335"/>
        <end position="354"/>
    </location>
</feature>
<evidence type="ECO:0000313" key="9">
    <source>
        <dbReference type="EMBL" id="KPL75430.1"/>
    </source>
</evidence>